<keyword evidence="11 15" id="KW-0862">Zinc</keyword>
<keyword evidence="8 15" id="KW-0227">DNA damage</keyword>
<dbReference type="Gene3D" id="3.30.40.10">
    <property type="entry name" value="Zinc/RING finger domain, C3HC4 (zinc finger)"/>
    <property type="match status" value="1"/>
</dbReference>
<dbReference type="GO" id="GO:0030915">
    <property type="term" value="C:Smc5-Smc6 complex"/>
    <property type="evidence" value="ECO:0007669"/>
    <property type="project" value="UniProtKB-UniRule"/>
</dbReference>
<dbReference type="Proteomes" id="UP000187406">
    <property type="component" value="Unassembled WGS sequence"/>
</dbReference>
<evidence type="ECO:0000256" key="6">
    <source>
        <dbReference type="ARBA" id="ARBA00022679"/>
    </source>
</evidence>
<evidence type="ECO:0000256" key="11">
    <source>
        <dbReference type="ARBA" id="ARBA00022833"/>
    </source>
</evidence>
<dbReference type="FunFam" id="3.90.1150.220:FF:000002">
    <property type="entry name" value="Non-structural maintenance of chromosomes element 1"/>
    <property type="match status" value="1"/>
</dbReference>
<organism evidence="18 19">
    <name type="scientific">Cephalotus follicularis</name>
    <name type="common">Albany pitcher plant</name>
    <dbReference type="NCBI Taxonomy" id="3775"/>
    <lineage>
        <taxon>Eukaryota</taxon>
        <taxon>Viridiplantae</taxon>
        <taxon>Streptophyta</taxon>
        <taxon>Embryophyta</taxon>
        <taxon>Tracheophyta</taxon>
        <taxon>Spermatophyta</taxon>
        <taxon>Magnoliopsida</taxon>
        <taxon>eudicotyledons</taxon>
        <taxon>Gunneridae</taxon>
        <taxon>Pentapetalae</taxon>
        <taxon>rosids</taxon>
        <taxon>fabids</taxon>
        <taxon>Oxalidales</taxon>
        <taxon>Cephalotaceae</taxon>
        <taxon>Cephalotus</taxon>
    </lineage>
</organism>
<dbReference type="EMBL" id="BDDD01004417">
    <property type="protein sequence ID" value="GAV87628.1"/>
    <property type="molecule type" value="Genomic_DNA"/>
</dbReference>
<evidence type="ECO:0000256" key="7">
    <source>
        <dbReference type="ARBA" id="ARBA00022723"/>
    </source>
</evidence>
<sequence length="330" mass="36986">MMGLCWKHHALIQALLTRGPLPEKEFHKIFTGVTGKNPGSNQQYFNEYLLKINKELSLVQFELRGCRNQYDGQICYGFINIVSDDQSKLGTNYSLPQIAFFKGIIEEIVRDGSAEGSISCLNALNIRLDNQAVTGTGSRSLGSQSQSQGSPLRVPPAFRNFSLSQKEKTLHELVRDKWLCYTQDSNIGLGVRSFLDLRSWFRSADVPSCEVCNEAGIKAQTCQNEGCAVRIHQYCQKKKFSKRGVEKVCPSCGTRWLYPSPQVETTEEDDELNEPSQTQPLPPSTQSQSPQRLKRKRLATNVADIVGCSSSQASLHASDMRRTRSSARQR</sequence>
<dbReference type="InterPro" id="IPR013083">
    <property type="entry name" value="Znf_RING/FYVE/PHD"/>
</dbReference>
<dbReference type="CDD" id="cd16493">
    <property type="entry name" value="RING-CH-C4HC3_NSE1"/>
    <property type="match status" value="1"/>
</dbReference>
<dbReference type="FunCoup" id="A0A1Q3D5T4">
    <property type="interactions" value="289"/>
</dbReference>
<evidence type="ECO:0000256" key="5">
    <source>
        <dbReference type="ARBA" id="ARBA00019422"/>
    </source>
</evidence>
<evidence type="ECO:0000259" key="17">
    <source>
        <dbReference type="Pfam" id="PF08746"/>
    </source>
</evidence>
<proteinExistence type="inferred from homology"/>
<keyword evidence="14 15" id="KW-0539">Nucleus</keyword>
<keyword evidence="7 15" id="KW-0479">Metal-binding</keyword>
<dbReference type="GO" id="GO:0061630">
    <property type="term" value="F:ubiquitin protein ligase activity"/>
    <property type="evidence" value="ECO:0007669"/>
    <property type="project" value="UniProtKB-EC"/>
</dbReference>
<comment type="catalytic activity">
    <reaction evidence="1 15">
        <text>S-ubiquitinyl-[E2 ubiquitin-conjugating enzyme]-L-cysteine + [acceptor protein]-L-lysine = [E2 ubiquitin-conjugating enzyme]-L-cysteine + N(6)-ubiquitinyl-[acceptor protein]-L-lysine.</text>
        <dbReference type="EC" id="2.3.2.27"/>
    </reaction>
</comment>
<dbReference type="GO" id="GO:0000724">
    <property type="term" value="P:double-strand break repair via homologous recombination"/>
    <property type="evidence" value="ECO:0007669"/>
    <property type="project" value="TreeGrafter"/>
</dbReference>
<evidence type="ECO:0000256" key="1">
    <source>
        <dbReference type="ARBA" id="ARBA00000900"/>
    </source>
</evidence>
<evidence type="ECO:0000256" key="14">
    <source>
        <dbReference type="ARBA" id="ARBA00023242"/>
    </source>
</evidence>
<dbReference type="PANTHER" id="PTHR20973:SF0">
    <property type="entry name" value="NON-STRUCTURAL MAINTENANCE OF CHROMOSOMES ELEMENT 1 HOMOLOG"/>
    <property type="match status" value="1"/>
</dbReference>
<dbReference type="Gene3D" id="1.10.10.10">
    <property type="entry name" value="Winged helix-like DNA-binding domain superfamily/Winged helix DNA-binding domain"/>
    <property type="match status" value="1"/>
</dbReference>
<evidence type="ECO:0000256" key="10">
    <source>
        <dbReference type="ARBA" id="ARBA00022786"/>
    </source>
</evidence>
<dbReference type="InterPro" id="IPR011513">
    <property type="entry name" value="Nse1"/>
</dbReference>
<reference evidence="19" key="1">
    <citation type="submission" date="2016-04" db="EMBL/GenBank/DDBJ databases">
        <title>Cephalotus genome sequencing.</title>
        <authorList>
            <person name="Fukushima K."/>
            <person name="Hasebe M."/>
            <person name="Fang X."/>
        </authorList>
    </citation>
    <scope>NUCLEOTIDE SEQUENCE [LARGE SCALE GENOMIC DNA]</scope>
    <source>
        <strain evidence="19">cv. St1</strain>
    </source>
</reference>
<keyword evidence="6 15" id="KW-0808">Transferase</keyword>
<feature type="compositionally biased region" description="Low complexity" evidence="16">
    <location>
        <begin position="275"/>
        <end position="291"/>
    </location>
</feature>
<dbReference type="Pfam" id="PF08746">
    <property type="entry name" value="zf-RING-like"/>
    <property type="match status" value="1"/>
</dbReference>
<evidence type="ECO:0000256" key="3">
    <source>
        <dbReference type="ARBA" id="ARBA00010258"/>
    </source>
</evidence>
<comment type="subcellular location">
    <subcellularLocation>
        <location evidence="2 15">Nucleus</location>
    </subcellularLocation>
</comment>
<feature type="non-terminal residue" evidence="18">
    <location>
        <position position="330"/>
    </location>
</feature>
<protein>
    <recommendedName>
        <fullName evidence="5 15">Non-structural maintenance of chromosomes element 1 homolog</fullName>
        <ecNumber evidence="4 15">2.3.2.27</ecNumber>
    </recommendedName>
</protein>
<evidence type="ECO:0000256" key="15">
    <source>
        <dbReference type="RuleBase" id="RU368018"/>
    </source>
</evidence>
<dbReference type="InParanoid" id="A0A1Q3D5T4"/>
<comment type="caution">
    <text evidence="18">The sequence shown here is derived from an EMBL/GenBank/DDBJ whole genome shotgun (WGS) entry which is preliminary data.</text>
</comment>
<evidence type="ECO:0000313" key="18">
    <source>
        <dbReference type="EMBL" id="GAV87628.1"/>
    </source>
</evidence>
<keyword evidence="19" id="KW-1185">Reference proteome</keyword>
<name>A0A1Q3D5T4_CEPFO</name>
<dbReference type="Gene3D" id="3.90.1150.220">
    <property type="match status" value="1"/>
</dbReference>
<feature type="domain" description="Non-structural maintenance of chromosomes element 1 RING C4HC3-type" evidence="17">
    <location>
        <begin position="209"/>
        <end position="252"/>
    </location>
</feature>
<dbReference type="GO" id="GO:0005634">
    <property type="term" value="C:nucleus"/>
    <property type="evidence" value="ECO:0007669"/>
    <property type="project" value="UniProtKB-SubCell"/>
</dbReference>
<comment type="subunit">
    <text evidence="15">Component of the Smc5-Smc6 complex.</text>
</comment>
<dbReference type="EC" id="2.3.2.27" evidence="4 15"/>
<keyword evidence="10 15" id="KW-0833">Ubl conjugation pathway</keyword>
<accession>A0A1Q3D5T4</accession>
<keyword evidence="9 15" id="KW-0863">Zinc-finger</keyword>
<dbReference type="AlphaFoldDB" id="A0A1Q3D5T4"/>
<evidence type="ECO:0000256" key="9">
    <source>
        <dbReference type="ARBA" id="ARBA00022771"/>
    </source>
</evidence>
<evidence type="ECO:0000256" key="8">
    <source>
        <dbReference type="ARBA" id="ARBA00022763"/>
    </source>
</evidence>
<dbReference type="InterPro" id="IPR014857">
    <property type="entry name" value="Nse1_RING_C4HC3-type"/>
</dbReference>
<evidence type="ECO:0000256" key="4">
    <source>
        <dbReference type="ARBA" id="ARBA00012483"/>
    </source>
</evidence>
<dbReference type="InterPro" id="IPR036388">
    <property type="entry name" value="WH-like_DNA-bd_sf"/>
</dbReference>
<dbReference type="Pfam" id="PF07574">
    <property type="entry name" value="SMC_Nse1"/>
    <property type="match status" value="1"/>
</dbReference>
<dbReference type="PANTHER" id="PTHR20973">
    <property type="entry name" value="NON-SMC ELEMENT 1-RELATED"/>
    <property type="match status" value="1"/>
</dbReference>
<keyword evidence="13 15" id="KW-0234">DNA repair</keyword>
<keyword evidence="12 15" id="KW-0233">DNA recombination</keyword>
<evidence type="ECO:0000256" key="13">
    <source>
        <dbReference type="ARBA" id="ARBA00023204"/>
    </source>
</evidence>
<comment type="similarity">
    <text evidence="3 15">Belongs to the NSE1 family.</text>
</comment>
<evidence type="ECO:0000313" key="19">
    <source>
        <dbReference type="Proteomes" id="UP000187406"/>
    </source>
</evidence>
<dbReference type="GO" id="GO:0008270">
    <property type="term" value="F:zinc ion binding"/>
    <property type="evidence" value="ECO:0007669"/>
    <property type="project" value="UniProtKB-KW"/>
</dbReference>
<dbReference type="STRING" id="3775.A0A1Q3D5T4"/>
<evidence type="ECO:0000256" key="16">
    <source>
        <dbReference type="SAM" id="MobiDB-lite"/>
    </source>
</evidence>
<evidence type="ECO:0000256" key="2">
    <source>
        <dbReference type="ARBA" id="ARBA00004123"/>
    </source>
</evidence>
<feature type="region of interest" description="Disordered" evidence="16">
    <location>
        <begin position="263"/>
        <end position="296"/>
    </location>
</feature>
<evidence type="ECO:0000256" key="12">
    <source>
        <dbReference type="ARBA" id="ARBA00023172"/>
    </source>
</evidence>
<gene>
    <name evidence="18" type="ORF">CFOL_v3_31054</name>
</gene>
<dbReference type="OrthoDB" id="185455at2759"/>